<name>A0ACC1QIU5_9HYPO</name>
<comment type="caution">
    <text evidence="1">The sequence shown here is derived from an EMBL/GenBank/DDBJ whole genome shotgun (WGS) entry which is preliminary data.</text>
</comment>
<reference evidence="1" key="1">
    <citation type="submission" date="2022-07" db="EMBL/GenBank/DDBJ databases">
        <title>Genome Sequence of Lecanicillium saksenae.</title>
        <authorList>
            <person name="Buettner E."/>
        </authorList>
    </citation>
    <scope>NUCLEOTIDE SEQUENCE</scope>
    <source>
        <strain evidence="1">VT-O1</strain>
    </source>
</reference>
<dbReference type="EMBL" id="JANAKD010002044">
    <property type="protein sequence ID" value="KAJ3475038.1"/>
    <property type="molecule type" value="Genomic_DNA"/>
</dbReference>
<proteinExistence type="predicted"/>
<evidence type="ECO:0000313" key="1">
    <source>
        <dbReference type="EMBL" id="KAJ3475038.1"/>
    </source>
</evidence>
<gene>
    <name evidence="1" type="ORF">NLG97_g9600</name>
</gene>
<accession>A0ACC1QIU5</accession>
<organism evidence="1 2">
    <name type="scientific">Lecanicillium saksenae</name>
    <dbReference type="NCBI Taxonomy" id="468837"/>
    <lineage>
        <taxon>Eukaryota</taxon>
        <taxon>Fungi</taxon>
        <taxon>Dikarya</taxon>
        <taxon>Ascomycota</taxon>
        <taxon>Pezizomycotina</taxon>
        <taxon>Sordariomycetes</taxon>
        <taxon>Hypocreomycetidae</taxon>
        <taxon>Hypocreales</taxon>
        <taxon>Cordycipitaceae</taxon>
        <taxon>Lecanicillium</taxon>
    </lineage>
</organism>
<keyword evidence="2" id="KW-1185">Reference proteome</keyword>
<protein>
    <submittedName>
        <fullName evidence="1">Uncharacterized protein</fullName>
    </submittedName>
</protein>
<evidence type="ECO:0000313" key="2">
    <source>
        <dbReference type="Proteomes" id="UP001148737"/>
    </source>
</evidence>
<sequence length="277" mass="31758">MSTIDTSLPPEPSGAAAGLAASHADTHPLKLYGGWFCPFVQRSWIVLEEKKIPYQYIEINPYKKEASFLAMNPRGLVPTLAVPAGTEGADQKPLFESNIISEYLDEEYSDESRHGRRLFPNDPYERARARLWIDHIGGKIIPAFYKLLQHTDEKPFTLDDAREELQKHIHTFTEQMDPEGPFFLGKDIGMVDISLAPWAKRLWLIDHYKNGGTGIPTEGQDEKWGRWREWFTAITERKSVQETWSADERYVIAYKRYADDTTNSEVGQATRQGKRLP</sequence>
<dbReference type="Proteomes" id="UP001148737">
    <property type="component" value="Unassembled WGS sequence"/>
</dbReference>